<feature type="domain" description="Glycosyltransferase subfamily 4-like N-terminal" evidence="4">
    <location>
        <begin position="16"/>
        <end position="174"/>
    </location>
</feature>
<evidence type="ECO:0000259" key="3">
    <source>
        <dbReference type="Pfam" id="PF00534"/>
    </source>
</evidence>
<dbReference type="Gene3D" id="3.40.50.2000">
    <property type="entry name" value="Glycogen Phosphorylase B"/>
    <property type="match status" value="2"/>
</dbReference>
<dbReference type="PANTHER" id="PTHR46401">
    <property type="entry name" value="GLYCOSYLTRANSFERASE WBBK-RELATED"/>
    <property type="match status" value="1"/>
</dbReference>
<name>A0ABP6BMA1_9MICO</name>
<gene>
    <name evidence="5" type="ORF">GCM10009862_02820</name>
</gene>
<dbReference type="SUPFAM" id="SSF53756">
    <property type="entry name" value="UDP-Glycosyltransferase/glycogen phosphorylase"/>
    <property type="match status" value="1"/>
</dbReference>
<dbReference type="InterPro" id="IPR001296">
    <property type="entry name" value="Glyco_trans_1"/>
</dbReference>
<keyword evidence="1" id="KW-0328">Glycosyltransferase</keyword>
<evidence type="ECO:0000313" key="6">
    <source>
        <dbReference type="Proteomes" id="UP001500274"/>
    </source>
</evidence>
<dbReference type="RefSeq" id="WP_344226173.1">
    <property type="nucleotide sequence ID" value="NZ_BAAARI010000002.1"/>
</dbReference>
<reference evidence="6" key="1">
    <citation type="journal article" date="2019" name="Int. J. Syst. Evol. Microbiol.">
        <title>The Global Catalogue of Microorganisms (GCM) 10K type strain sequencing project: providing services to taxonomists for standard genome sequencing and annotation.</title>
        <authorList>
            <consortium name="The Broad Institute Genomics Platform"/>
            <consortium name="The Broad Institute Genome Sequencing Center for Infectious Disease"/>
            <person name="Wu L."/>
            <person name="Ma J."/>
        </authorList>
    </citation>
    <scope>NUCLEOTIDE SEQUENCE [LARGE SCALE GENOMIC DNA]</scope>
    <source>
        <strain evidence="6">JCM 16365</strain>
    </source>
</reference>
<evidence type="ECO:0000256" key="2">
    <source>
        <dbReference type="ARBA" id="ARBA00022679"/>
    </source>
</evidence>
<dbReference type="Pfam" id="PF00534">
    <property type="entry name" value="Glycos_transf_1"/>
    <property type="match status" value="1"/>
</dbReference>
<comment type="caution">
    <text evidence="5">The sequence shown here is derived from an EMBL/GenBank/DDBJ whole genome shotgun (WGS) entry which is preliminary data.</text>
</comment>
<dbReference type="PANTHER" id="PTHR46401:SF2">
    <property type="entry name" value="GLYCOSYLTRANSFERASE WBBK-RELATED"/>
    <property type="match status" value="1"/>
</dbReference>
<protein>
    <submittedName>
        <fullName evidence="5">Glycosyltransferase family 1 protein</fullName>
    </submittedName>
</protein>
<organism evidence="5 6">
    <name type="scientific">Microbacterium binotii</name>
    <dbReference type="NCBI Taxonomy" id="462710"/>
    <lineage>
        <taxon>Bacteria</taxon>
        <taxon>Bacillati</taxon>
        <taxon>Actinomycetota</taxon>
        <taxon>Actinomycetes</taxon>
        <taxon>Micrococcales</taxon>
        <taxon>Microbacteriaceae</taxon>
        <taxon>Microbacterium</taxon>
    </lineage>
</organism>
<dbReference type="CDD" id="cd03809">
    <property type="entry name" value="GT4_MtfB-like"/>
    <property type="match status" value="1"/>
</dbReference>
<sequence>MPRVLVDLLGFTGKRGGTETYAREIISRLSARMPGTDFVALTGRAGTDSVAMFFPGEVLVAPAVGEGPASWALGEIFATNRRARRAGADLVWSTANFGPLRAGVNRVLTVHDMIYNEVRGTTLRERMTRSVTSRLTARSARSARSVITVSEAAARAIQERLAIPPQRITVVPNGSSEPPTATDSASLASLGIADGRQVVLSTGNRMSHKNFDGLLAAVAQIPADERPLVVIPGSHGEDPLQRTAVRLGLQRDVLLPGWVSSVTLEALYARAQVYVCPSLTEGFGLPVVDALRRGTAVLANDVPVLREVGGPAASYADAQDAHAFSEALRRLLEAPSDTASEQRRAWARQFTWDRSADGTARVLLAALEESHAQR</sequence>
<keyword evidence="6" id="KW-1185">Reference proteome</keyword>
<evidence type="ECO:0000313" key="5">
    <source>
        <dbReference type="EMBL" id="GAA2567573.1"/>
    </source>
</evidence>
<keyword evidence="2" id="KW-0808">Transferase</keyword>
<evidence type="ECO:0000259" key="4">
    <source>
        <dbReference type="Pfam" id="PF13439"/>
    </source>
</evidence>
<proteinExistence type="predicted"/>
<feature type="domain" description="Glycosyl transferase family 1" evidence="3">
    <location>
        <begin position="188"/>
        <end position="346"/>
    </location>
</feature>
<evidence type="ECO:0000256" key="1">
    <source>
        <dbReference type="ARBA" id="ARBA00022676"/>
    </source>
</evidence>
<accession>A0ABP6BMA1</accession>
<dbReference type="Proteomes" id="UP001500274">
    <property type="component" value="Unassembled WGS sequence"/>
</dbReference>
<dbReference type="EMBL" id="BAAARI010000002">
    <property type="protein sequence ID" value="GAA2567573.1"/>
    <property type="molecule type" value="Genomic_DNA"/>
</dbReference>
<dbReference type="InterPro" id="IPR028098">
    <property type="entry name" value="Glyco_trans_4-like_N"/>
</dbReference>
<dbReference type="Pfam" id="PF13439">
    <property type="entry name" value="Glyco_transf_4"/>
    <property type="match status" value="1"/>
</dbReference>